<dbReference type="RefSeq" id="WP_055683872.1">
    <property type="nucleotide sequence ID" value="NZ_CXPG01000022.1"/>
</dbReference>
<dbReference type="InterPro" id="IPR004563">
    <property type="entry name" value="Apolipo_AcylTrfase"/>
</dbReference>
<dbReference type="InterPro" id="IPR045378">
    <property type="entry name" value="LNT_N"/>
</dbReference>
<name>A0A0M6XUR5_9RHOB</name>
<feature type="transmembrane region" description="Helical" evidence="9">
    <location>
        <begin position="121"/>
        <end position="139"/>
    </location>
</feature>
<comment type="similarity">
    <text evidence="2 9">Belongs to the CN hydrolase family. Apolipoprotein N-acyltransferase subfamily.</text>
</comment>
<comment type="catalytic activity">
    <reaction evidence="9">
        <text>N-terminal S-1,2-diacyl-sn-glyceryl-L-cysteinyl-[lipoprotein] + a glycerophospholipid = N-acyl-S-1,2-diacyl-sn-glyceryl-L-cysteinyl-[lipoprotein] + a 2-acyl-sn-glycero-3-phospholipid + H(+)</text>
        <dbReference type="Rhea" id="RHEA:48228"/>
        <dbReference type="Rhea" id="RHEA-COMP:14681"/>
        <dbReference type="Rhea" id="RHEA-COMP:14684"/>
        <dbReference type="ChEBI" id="CHEBI:15378"/>
        <dbReference type="ChEBI" id="CHEBI:136912"/>
        <dbReference type="ChEBI" id="CHEBI:140656"/>
        <dbReference type="ChEBI" id="CHEBI:140657"/>
        <dbReference type="ChEBI" id="CHEBI:140660"/>
        <dbReference type="EC" id="2.3.1.269"/>
    </reaction>
</comment>
<feature type="transmembrane region" description="Helical" evidence="9">
    <location>
        <begin position="473"/>
        <end position="496"/>
    </location>
</feature>
<dbReference type="AlphaFoldDB" id="A0A0M6XUR5"/>
<comment type="function">
    <text evidence="9">Catalyzes the phospholipid dependent N-acylation of the N-terminal cysteine of apolipoprotein, the last step in lipoprotein maturation.</text>
</comment>
<evidence type="ECO:0000256" key="7">
    <source>
        <dbReference type="ARBA" id="ARBA00023136"/>
    </source>
</evidence>
<evidence type="ECO:0000256" key="8">
    <source>
        <dbReference type="ARBA" id="ARBA00023315"/>
    </source>
</evidence>
<dbReference type="PANTHER" id="PTHR38686:SF1">
    <property type="entry name" value="APOLIPOPROTEIN N-ACYLTRANSFERASE"/>
    <property type="match status" value="1"/>
</dbReference>
<evidence type="ECO:0000256" key="5">
    <source>
        <dbReference type="ARBA" id="ARBA00022692"/>
    </source>
</evidence>
<keyword evidence="8 9" id="KW-0012">Acyltransferase</keyword>
<feature type="transmembrane region" description="Helical" evidence="9">
    <location>
        <begin position="35"/>
        <end position="52"/>
    </location>
</feature>
<dbReference type="SUPFAM" id="SSF56317">
    <property type="entry name" value="Carbon-nitrogen hydrolase"/>
    <property type="match status" value="1"/>
</dbReference>
<feature type="transmembrane region" description="Helical" evidence="9">
    <location>
        <begin position="59"/>
        <end position="77"/>
    </location>
</feature>
<dbReference type="EC" id="2.3.1.269" evidence="9"/>
<feature type="transmembrane region" description="Helical" evidence="9">
    <location>
        <begin position="197"/>
        <end position="216"/>
    </location>
</feature>
<evidence type="ECO:0000256" key="4">
    <source>
        <dbReference type="ARBA" id="ARBA00022679"/>
    </source>
</evidence>
<keyword evidence="3 9" id="KW-1003">Cell membrane</keyword>
<keyword evidence="4 9" id="KW-0808">Transferase</keyword>
<evidence type="ECO:0000256" key="2">
    <source>
        <dbReference type="ARBA" id="ARBA00010065"/>
    </source>
</evidence>
<dbReference type="Proteomes" id="UP000048908">
    <property type="component" value="Unassembled WGS sequence"/>
</dbReference>
<keyword evidence="5 9" id="KW-0812">Transmembrane</keyword>
<feature type="transmembrane region" description="Helical" evidence="9">
    <location>
        <begin position="12"/>
        <end position="29"/>
    </location>
</feature>
<dbReference type="Pfam" id="PF00795">
    <property type="entry name" value="CN_hydrolase"/>
    <property type="match status" value="1"/>
</dbReference>
<comment type="pathway">
    <text evidence="9">Protein modification; lipoprotein biosynthesis (N-acyl transfer).</text>
</comment>
<keyword evidence="12" id="KW-1185">Reference proteome</keyword>
<evidence type="ECO:0000313" key="12">
    <source>
        <dbReference type="Proteomes" id="UP000048908"/>
    </source>
</evidence>
<dbReference type="Pfam" id="PF20154">
    <property type="entry name" value="LNT_N"/>
    <property type="match status" value="1"/>
</dbReference>
<protein>
    <recommendedName>
        <fullName evidence="9">Apolipoprotein N-acyltransferase</fullName>
        <shortName evidence="9">ALP N-acyltransferase</shortName>
        <ecNumber evidence="9">2.3.1.269</ecNumber>
    </recommendedName>
</protein>
<evidence type="ECO:0000256" key="6">
    <source>
        <dbReference type="ARBA" id="ARBA00022989"/>
    </source>
</evidence>
<dbReference type="NCBIfam" id="TIGR00546">
    <property type="entry name" value="lnt"/>
    <property type="match status" value="1"/>
</dbReference>
<evidence type="ECO:0000256" key="1">
    <source>
        <dbReference type="ARBA" id="ARBA00004651"/>
    </source>
</evidence>
<evidence type="ECO:0000313" key="11">
    <source>
        <dbReference type="EMBL" id="CTQ34502.1"/>
    </source>
</evidence>
<dbReference type="CDD" id="cd07571">
    <property type="entry name" value="ALP_N-acyl_transferase"/>
    <property type="match status" value="1"/>
</dbReference>
<dbReference type="GO" id="GO:0005886">
    <property type="term" value="C:plasma membrane"/>
    <property type="evidence" value="ECO:0007669"/>
    <property type="project" value="UniProtKB-SubCell"/>
</dbReference>
<gene>
    <name evidence="11" type="primary">lnt_2</name>
    <name evidence="9" type="synonym">lnt</name>
    <name evidence="11" type="ORF">JAN5088_03298</name>
</gene>
<dbReference type="OrthoDB" id="9804277at2"/>
<organism evidence="11 12">
    <name type="scientific">Jannaschia rubra</name>
    <dbReference type="NCBI Taxonomy" id="282197"/>
    <lineage>
        <taxon>Bacteria</taxon>
        <taxon>Pseudomonadati</taxon>
        <taxon>Pseudomonadota</taxon>
        <taxon>Alphaproteobacteria</taxon>
        <taxon>Rhodobacterales</taxon>
        <taxon>Roseobacteraceae</taxon>
        <taxon>Jannaschia</taxon>
    </lineage>
</organism>
<comment type="subcellular location">
    <subcellularLocation>
        <location evidence="1 9">Cell membrane</location>
        <topology evidence="1 9">Multi-pass membrane protein</topology>
    </subcellularLocation>
</comment>
<dbReference type="PANTHER" id="PTHR38686">
    <property type="entry name" value="APOLIPOPROTEIN N-ACYLTRANSFERASE"/>
    <property type="match status" value="1"/>
</dbReference>
<dbReference type="GO" id="GO:0016410">
    <property type="term" value="F:N-acyltransferase activity"/>
    <property type="evidence" value="ECO:0007669"/>
    <property type="project" value="UniProtKB-UniRule"/>
</dbReference>
<keyword evidence="6 9" id="KW-1133">Transmembrane helix</keyword>
<feature type="transmembrane region" description="Helical" evidence="9">
    <location>
        <begin position="164"/>
        <end position="185"/>
    </location>
</feature>
<dbReference type="Gene3D" id="3.60.110.10">
    <property type="entry name" value="Carbon-nitrogen hydrolase"/>
    <property type="match status" value="1"/>
</dbReference>
<sequence length="507" mass="53580">MTAAVSGLGRGVPVLPLVFAAGAAAALVLPPFSVLPAAPLAFGALFLLVSGAGTWRAFALGWVFGLGHFAFGLSWIAESFAVEAERYGWMAVPAISGLSALLALFPALACAAFARLRIDGAMGAAAFAACWMAAEWLRGHVLTGFPWNLAGYALAEFDPLRQPAAWIGSYGLGFVVMLVSALAAVALRAQGRRRAGALALAGLLCFALAGAGWLRLAAAPVEETGVRLRIVQGNVAQADKWRPELRAETFARYLRLSSRPGAFDVLLWPETAFPGYLDEDAAAVDRIAGMLGPDRVLLTGAPTRVADGQGARYFNAVQAYDAGGPVARYAKHHLVPFGEYVPRWLPIERLVETPGDFTPGPGPRTLALPGLPPVGVAICYEIVFPGAVVDDAIRPDWIFNATNDAWFGTSIGPRQHLASARMRAVEEGLPVVRAANTGISAVIDAEGRIRNRLGMERSGIIDAVLPASRPATLYARLGDLVLPPLVLIGLLLAWLTDGGAARLRRRT</sequence>
<proteinExistence type="inferred from homology"/>
<dbReference type="GO" id="GO:0042158">
    <property type="term" value="P:lipoprotein biosynthetic process"/>
    <property type="evidence" value="ECO:0007669"/>
    <property type="project" value="UniProtKB-UniRule"/>
</dbReference>
<dbReference type="EMBL" id="CXPG01000022">
    <property type="protein sequence ID" value="CTQ34502.1"/>
    <property type="molecule type" value="Genomic_DNA"/>
</dbReference>
<keyword evidence="7 9" id="KW-0472">Membrane</keyword>
<feature type="domain" description="CN hydrolase" evidence="10">
    <location>
        <begin position="231"/>
        <end position="467"/>
    </location>
</feature>
<feature type="transmembrane region" description="Helical" evidence="9">
    <location>
        <begin position="89"/>
        <end position="114"/>
    </location>
</feature>
<reference evidence="11 12" key="1">
    <citation type="submission" date="2015-07" db="EMBL/GenBank/DDBJ databases">
        <authorList>
            <person name="Noorani M."/>
        </authorList>
    </citation>
    <scope>NUCLEOTIDE SEQUENCE [LARGE SCALE GENOMIC DNA]</scope>
    <source>
        <strain evidence="11 12">CECT 5088</strain>
    </source>
</reference>
<dbReference type="InterPro" id="IPR036526">
    <property type="entry name" value="C-N_Hydrolase_sf"/>
</dbReference>
<dbReference type="UniPathway" id="UPA00666"/>
<evidence type="ECO:0000259" key="10">
    <source>
        <dbReference type="PROSITE" id="PS50263"/>
    </source>
</evidence>
<evidence type="ECO:0000256" key="9">
    <source>
        <dbReference type="HAMAP-Rule" id="MF_01148"/>
    </source>
</evidence>
<dbReference type="HAMAP" id="MF_01148">
    <property type="entry name" value="Lnt"/>
    <property type="match status" value="1"/>
</dbReference>
<dbReference type="InterPro" id="IPR003010">
    <property type="entry name" value="C-N_Hydrolase"/>
</dbReference>
<evidence type="ECO:0000256" key="3">
    <source>
        <dbReference type="ARBA" id="ARBA00022475"/>
    </source>
</evidence>
<dbReference type="PROSITE" id="PS50263">
    <property type="entry name" value="CN_HYDROLASE"/>
    <property type="match status" value="1"/>
</dbReference>
<keyword evidence="11" id="KW-0449">Lipoprotein</keyword>
<accession>A0A0M6XUR5</accession>